<evidence type="ECO:0000256" key="1">
    <source>
        <dbReference type="ARBA" id="ARBA00007358"/>
    </source>
</evidence>
<evidence type="ECO:0000256" key="6">
    <source>
        <dbReference type="ARBA" id="ARBA00039147"/>
    </source>
</evidence>
<dbReference type="EC" id="1.1.1.6" evidence="6"/>
<evidence type="ECO:0000313" key="13">
    <source>
        <dbReference type="EMBL" id="RWX54506.1"/>
    </source>
</evidence>
<sequence>MISTTIFPGRYVQGKDSRQLLGEELARFGSKGLLICDPFVYDNLRHEFEPYISSRVEIDVVRFEGECCTEEIARLVEQLKAFGGQFVVGLGGGKTLDTAKATAYEAEVPVAITPTLAASDAPCSALSVIYTQTGEFKRYLVLPTNPNLVLVDSQIIANAPTRLLVAGMGDALATWFEAESCKQSFATNMSGRLGSMSAYALAHLCYTTLLEYGAKAKSANDAGVVTPALEHIIEANTLLSGLGFESGGLAASHAIHNGLTILEPTHAYLHGEKVAFGVLSSLFLTDKPAAKINEVFNFCEAVGLPVTLEQIGLKEVTDEGLMAVAEASCAEGETIHNESMPVTKEMVFAALKAADAEGRLRRQKS</sequence>
<dbReference type="Gene3D" id="1.20.1090.10">
    <property type="entry name" value="Dehydroquinate synthase-like - alpha domain"/>
    <property type="match status" value="1"/>
</dbReference>
<dbReference type="EMBL" id="RJLM01000006">
    <property type="protein sequence ID" value="RWX54506.1"/>
    <property type="molecule type" value="Genomic_DNA"/>
</dbReference>
<comment type="caution">
    <text evidence="13">The sequence shown here is derived from an EMBL/GenBank/DDBJ whole genome shotgun (WGS) entry which is preliminary data.</text>
</comment>
<evidence type="ECO:0000256" key="4">
    <source>
        <dbReference type="ARBA" id="ARBA00023027"/>
    </source>
</evidence>
<dbReference type="OrthoDB" id="5198708at2"/>
<evidence type="ECO:0000256" key="7">
    <source>
        <dbReference type="ARBA" id="ARBA00040132"/>
    </source>
</evidence>
<dbReference type="RefSeq" id="WP_128784774.1">
    <property type="nucleotide sequence ID" value="NZ_RJLM01000006.1"/>
</dbReference>
<dbReference type="Proteomes" id="UP000287563">
    <property type="component" value="Unassembled WGS sequence"/>
</dbReference>
<comment type="pathway">
    <text evidence="5">Polyol metabolism; glycerol fermentation; glycerone phosphate from glycerol (oxidative route): step 1/2.</text>
</comment>
<comment type="similarity">
    <text evidence="1">Belongs to the iron-containing alcohol dehydrogenase family.</text>
</comment>
<accession>A0A444JN28</accession>
<evidence type="ECO:0000256" key="5">
    <source>
        <dbReference type="ARBA" id="ARBA00037918"/>
    </source>
</evidence>
<dbReference type="PIRSF" id="PIRSF000112">
    <property type="entry name" value="Glycerol_dehydrogenase"/>
    <property type="match status" value="1"/>
</dbReference>
<feature type="binding site" evidence="9">
    <location>
        <position position="253"/>
    </location>
    <ligand>
        <name>glycerol</name>
        <dbReference type="ChEBI" id="CHEBI:17754"/>
    </ligand>
</feature>
<comment type="cofactor">
    <cofactor evidence="9">
        <name>Zn(2+)</name>
        <dbReference type="ChEBI" id="CHEBI:29105"/>
    </cofactor>
    <text evidence="9">Binds 1 zinc ion per subunit.</text>
</comment>
<dbReference type="Gene3D" id="3.40.50.1970">
    <property type="match status" value="1"/>
</dbReference>
<name>A0A444JN28_9GAMM</name>
<dbReference type="GO" id="GO:0005829">
    <property type="term" value="C:cytosol"/>
    <property type="evidence" value="ECO:0007669"/>
    <property type="project" value="TreeGrafter"/>
</dbReference>
<dbReference type="Pfam" id="PF00465">
    <property type="entry name" value="Fe-ADH"/>
    <property type="match status" value="1"/>
</dbReference>
<feature type="domain" description="Alcohol dehydrogenase iron-type/glycerol dehydrogenase GldA" evidence="12">
    <location>
        <begin position="8"/>
        <end position="152"/>
    </location>
</feature>
<feature type="binding site" evidence="9">
    <location>
        <position position="270"/>
    </location>
    <ligand>
        <name>glycerol</name>
        <dbReference type="ChEBI" id="CHEBI:17754"/>
    </ligand>
</feature>
<evidence type="ECO:0000256" key="3">
    <source>
        <dbReference type="ARBA" id="ARBA00023002"/>
    </source>
</evidence>
<evidence type="ECO:0000256" key="11">
    <source>
        <dbReference type="PIRSR" id="PIRSR000112-3"/>
    </source>
</evidence>
<evidence type="ECO:0000256" key="10">
    <source>
        <dbReference type="PIRSR" id="PIRSR000112-2"/>
    </source>
</evidence>
<dbReference type="SUPFAM" id="SSF56796">
    <property type="entry name" value="Dehydroquinate synthase-like"/>
    <property type="match status" value="1"/>
</dbReference>
<feature type="binding site" evidence="9">
    <location>
        <position position="170"/>
    </location>
    <ligand>
        <name>glycerol</name>
        <dbReference type="ChEBI" id="CHEBI:17754"/>
    </ligand>
</feature>
<comment type="catalytic activity">
    <reaction evidence="8">
        <text>glycerol + NAD(+) = dihydroxyacetone + NADH + H(+)</text>
        <dbReference type="Rhea" id="RHEA:13769"/>
        <dbReference type="ChEBI" id="CHEBI:15378"/>
        <dbReference type="ChEBI" id="CHEBI:16016"/>
        <dbReference type="ChEBI" id="CHEBI:17754"/>
        <dbReference type="ChEBI" id="CHEBI:57540"/>
        <dbReference type="ChEBI" id="CHEBI:57945"/>
        <dbReference type="EC" id="1.1.1.6"/>
    </reaction>
</comment>
<keyword evidence="2 9" id="KW-0479">Metal-binding</keyword>
<dbReference type="PROSITE" id="PS00913">
    <property type="entry name" value="ADH_IRON_1"/>
    <property type="match status" value="1"/>
</dbReference>
<evidence type="ECO:0000259" key="12">
    <source>
        <dbReference type="Pfam" id="PF00465"/>
    </source>
</evidence>
<feature type="binding site" evidence="11">
    <location>
        <position position="130"/>
    </location>
    <ligand>
        <name>NAD(+)</name>
        <dbReference type="ChEBI" id="CHEBI:57540"/>
    </ligand>
</feature>
<dbReference type="GO" id="GO:0008888">
    <property type="term" value="F:glycerol dehydrogenase (NAD+) activity"/>
    <property type="evidence" value="ECO:0007669"/>
    <property type="project" value="UniProtKB-EC"/>
</dbReference>
<feature type="binding site" evidence="10">
    <location>
        <position position="120"/>
    </location>
    <ligand>
        <name>glycerol</name>
        <dbReference type="ChEBI" id="CHEBI:17754"/>
    </ligand>
</feature>
<keyword evidence="4 11" id="KW-0520">NAD</keyword>
<feature type="binding site" evidence="11">
    <location>
        <position position="124"/>
    </location>
    <ligand>
        <name>NAD(+)</name>
        <dbReference type="ChEBI" id="CHEBI:57540"/>
    </ligand>
</feature>
<dbReference type="InterPro" id="IPR018211">
    <property type="entry name" value="ADH_Fe_CS"/>
</dbReference>
<dbReference type="PROSITE" id="PS00060">
    <property type="entry name" value="ADH_IRON_2"/>
    <property type="match status" value="1"/>
</dbReference>
<proteinExistence type="inferred from homology"/>
<evidence type="ECO:0000313" key="14">
    <source>
        <dbReference type="Proteomes" id="UP000287563"/>
    </source>
</evidence>
<evidence type="ECO:0000256" key="9">
    <source>
        <dbReference type="PIRSR" id="PIRSR000112-1"/>
    </source>
</evidence>
<dbReference type="PANTHER" id="PTHR43616">
    <property type="entry name" value="GLYCEROL DEHYDROGENASE"/>
    <property type="match status" value="1"/>
</dbReference>
<keyword evidence="3" id="KW-0560">Oxidoreductase</keyword>
<evidence type="ECO:0000256" key="2">
    <source>
        <dbReference type="ARBA" id="ARBA00022723"/>
    </source>
</evidence>
<keyword evidence="9" id="KW-0862">Zinc</keyword>
<keyword evidence="14" id="KW-1185">Reference proteome</keyword>
<protein>
    <recommendedName>
        <fullName evidence="7">Glycerol dehydrogenase</fullName>
        <ecNumber evidence="6">1.1.1.6</ecNumber>
    </recommendedName>
</protein>
<dbReference type="AlphaFoldDB" id="A0A444JN28"/>
<dbReference type="CDD" id="cd08170">
    <property type="entry name" value="GlyDH"/>
    <property type="match status" value="1"/>
</dbReference>
<reference evidence="13 14" key="1">
    <citation type="submission" date="2018-11" db="EMBL/GenBank/DDBJ databases">
        <title>Photobacterium sp. BEI247 sp. nov., a marine bacterium isolated from Yongle Blue Hole in the South China Sea.</title>
        <authorList>
            <person name="Wang X."/>
        </authorList>
    </citation>
    <scope>NUCLEOTIDE SEQUENCE [LARGE SCALE GENOMIC DNA]</scope>
    <source>
        <strain evidence="14">BEI247</strain>
    </source>
</reference>
<feature type="binding site" evidence="11">
    <location>
        <begin position="93"/>
        <end position="97"/>
    </location>
    <ligand>
        <name>NAD(+)</name>
        <dbReference type="ChEBI" id="CHEBI:57540"/>
    </ligand>
</feature>
<dbReference type="PANTHER" id="PTHR43616:SF5">
    <property type="entry name" value="GLYCEROL DEHYDROGENASE 1"/>
    <property type="match status" value="1"/>
</dbReference>
<organism evidence="13 14">
    <name type="scientific">Photobacterium chitinilyticum</name>
    <dbReference type="NCBI Taxonomy" id="2485123"/>
    <lineage>
        <taxon>Bacteria</taxon>
        <taxon>Pseudomonadati</taxon>
        <taxon>Pseudomonadota</taxon>
        <taxon>Gammaproteobacteria</taxon>
        <taxon>Vibrionales</taxon>
        <taxon>Vibrionaceae</taxon>
        <taxon>Photobacterium</taxon>
    </lineage>
</organism>
<dbReference type="GO" id="GO:0046872">
    <property type="term" value="F:metal ion binding"/>
    <property type="evidence" value="ECO:0007669"/>
    <property type="project" value="UniProtKB-KW"/>
</dbReference>
<gene>
    <name evidence="13" type="ORF">EDI28_15490</name>
</gene>
<dbReference type="NCBIfam" id="NF006941">
    <property type="entry name" value="PRK09423.1"/>
    <property type="match status" value="1"/>
</dbReference>
<dbReference type="InterPro" id="IPR001670">
    <property type="entry name" value="ADH_Fe/GldA"/>
</dbReference>
<evidence type="ECO:0000256" key="8">
    <source>
        <dbReference type="ARBA" id="ARBA00049006"/>
    </source>
</evidence>
<feature type="binding site" evidence="11">
    <location>
        <position position="126"/>
    </location>
    <ligand>
        <name>NAD(+)</name>
        <dbReference type="ChEBI" id="CHEBI:57540"/>
    </ligand>
</feature>
<dbReference type="InterPro" id="IPR016205">
    <property type="entry name" value="Glycerol_DH"/>
</dbReference>
<feature type="binding site" evidence="11">
    <location>
        <position position="37"/>
    </location>
    <ligand>
        <name>NAD(+)</name>
        <dbReference type="ChEBI" id="CHEBI:57540"/>
    </ligand>
</feature>